<organism evidence="1 2">
    <name type="scientific">Cucumis melo var. makuwa</name>
    <name type="common">Oriental melon</name>
    <dbReference type="NCBI Taxonomy" id="1194695"/>
    <lineage>
        <taxon>Eukaryota</taxon>
        <taxon>Viridiplantae</taxon>
        <taxon>Streptophyta</taxon>
        <taxon>Embryophyta</taxon>
        <taxon>Tracheophyta</taxon>
        <taxon>Spermatophyta</taxon>
        <taxon>Magnoliopsida</taxon>
        <taxon>eudicotyledons</taxon>
        <taxon>Gunneridae</taxon>
        <taxon>Pentapetalae</taxon>
        <taxon>rosids</taxon>
        <taxon>fabids</taxon>
        <taxon>Cucurbitales</taxon>
        <taxon>Cucurbitaceae</taxon>
        <taxon>Benincaseae</taxon>
        <taxon>Cucumis</taxon>
    </lineage>
</organism>
<evidence type="ECO:0000313" key="2">
    <source>
        <dbReference type="Proteomes" id="UP000321393"/>
    </source>
</evidence>
<name>A0A5A7SJE0_CUCMM</name>
<gene>
    <name evidence="1" type="ORF">E6C27_scaffold34G002110</name>
</gene>
<comment type="caution">
    <text evidence="1">The sequence shown here is derived from an EMBL/GenBank/DDBJ whole genome shotgun (WGS) entry which is preliminary data.</text>
</comment>
<dbReference type="AlphaFoldDB" id="A0A5A7SJE0"/>
<reference evidence="1 2" key="1">
    <citation type="submission" date="2019-08" db="EMBL/GenBank/DDBJ databases">
        <title>Draft genome sequences of two oriental melons (Cucumis melo L. var makuwa).</title>
        <authorList>
            <person name="Kwon S.-Y."/>
        </authorList>
    </citation>
    <scope>NUCLEOTIDE SEQUENCE [LARGE SCALE GENOMIC DNA]</scope>
    <source>
        <strain evidence="2">cv. SW 3</strain>
        <tissue evidence="1">Leaf</tissue>
    </source>
</reference>
<proteinExistence type="predicted"/>
<dbReference type="EMBL" id="SSTE01023063">
    <property type="protein sequence ID" value="KAA0025916.1"/>
    <property type="molecule type" value="Genomic_DNA"/>
</dbReference>
<accession>A0A5A7SJE0</accession>
<evidence type="ECO:0000313" key="1">
    <source>
        <dbReference type="EMBL" id="KAA0025916.1"/>
    </source>
</evidence>
<protein>
    <submittedName>
        <fullName evidence="1">Uncharacterized protein</fullName>
    </submittedName>
</protein>
<sequence length="285" mass="32479">MIKTIRDDRVVRVAITAKHLAIVKDNTKIDHTTQHLNNNKPLPILHPSPHLWKLLFTLKRRNPTSIPNAKNGILSNVSNLFDICLTNNASSLNNNDIQKNKEVESTRMPSYVKFLKDILTKKRKNQYFETVALTQATSDIFKNGVPEKITVLGSFIVPCLISSVDLGRALCDLGFPSDAENYNAIESLMWIIAKKKYLPNCSALKNFMKMKILKTPWNKREEVIDYVEMALEGNRMDPGGHSRNKLILLHAKDQVGRRIRGHYSVLKAIKLRDERSSKEGNYQMA</sequence>
<dbReference type="Proteomes" id="UP000321393">
    <property type="component" value="Unassembled WGS sequence"/>
</dbReference>